<dbReference type="SUPFAM" id="SSF50969">
    <property type="entry name" value="YVTN repeat-like/Quinoprotein amine dehydrogenase"/>
    <property type="match status" value="1"/>
</dbReference>
<proteinExistence type="predicted"/>
<accession>A0A8J3YGL4</accession>
<keyword evidence="1" id="KW-0472">Membrane</keyword>
<evidence type="ECO:0000313" key="2">
    <source>
        <dbReference type="EMBL" id="GIJ44879.1"/>
    </source>
</evidence>
<dbReference type="RefSeq" id="WP_203898446.1">
    <property type="nucleotide sequence ID" value="NZ_BOPF01000005.1"/>
</dbReference>
<dbReference type="EMBL" id="BOPF01000005">
    <property type="protein sequence ID" value="GIJ44879.1"/>
    <property type="molecule type" value="Genomic_DNA"/>
</dbReference>
<keyword evidence="3" id="KW-1185">Reference proteome</keyword>
<protein>
    <recommendedName>
        <fullName evidence="4">WD40 repeat protein</fullName>
    </recommendedName>
</protein>
<keyword evidence="1" id="KW-1133">Transmembrane helix</keyword>
<sequence>MVRELLDELARDVPDYTDPDRALAAARAMRQRRVAATVGAVAAVLALVAGVLWWPRGAPLVQPAPARSPNVVEVENLPDGALGRVRLIYRPRCDGPCIELVVVMADGDKYRVRGPNWNIPSLSPDGRWLLTDGDGWRQVFKLRDLTADGTGDRPLPREYHASEWNPMTWSADSRWLLMWGFRRGSGPDEFARVDLRDGTEVVYTPPDGTDVHTVLPNGDLVVAPPGWTGPQPPRLVNPATGAERPLAPLDAALPAGQELLTGATMPALVSPDGRRLAFEIRQQPNRTVGVLEVDAETGALLRRFDLPADGTWRPVAYAPGGIALFDGRTRVGLLDPATGTVTETAALPPVEQLLLPGARTWH</sequence>
<organism evidence="2 3">
    <name type="scientific">Virgisporangium aliadipatigenens</name>
    <dbReference type="NCBI Taxonomy" id="741659"/>
    <lineage>
        <taxon>Bacteria</taxon>
        <taxon>Bacillati</taxon>
        <taxon>Actinomycetota</taxon>
        <taxon>Actinomycetes</taxon>
        <taxon>Micromonosporales</taxon>
        <taxon>Micromonosporaceae</taxon>
        <taxon>Virgisporangium</taxon>
    </lineage>
</organism>
<dbReference type="InterPro" id="IPR011042">
    <property type="entry name" value="6-blade_b-propeller_TolB-like"/>
</dbReference>
<dbReference type="InterPro" id="IPR011044">
    <property type="entry name" value="Quino_amine_DH_bsu"/>
</dbReference>
<evidence type="ECO:0000313" key="3">
    <source>
        <dbReference type="Proteomes" id="UP000619260"/>
    </source>
</evidence>
<gene>
    <name evidence="2" type="ORF">Val02_17650</name>
</gene>
<evidence type="ECO:0008006" key="4">
    <source>
        <dbReference type="Google" id="ProtNLM"/>
    </source>
</evidence>
<evidence type="ECO:0000256" key="1">
    <source>
        <dbReference type="SAM" id="Phobius"/>
    </source>
</evidence>
<dbReference type="Proteomes" id="UP000619260">
    <property type="component" value="Unassembled WGS sequence"/>
</dbReference>
<name>A0A8J3YGL4_9ACTN</name>
<dbReference type="Gene3D" id="2.120.10.30">
    <property type="entry name" value="TolB, C-terminal domain"/>
    <property type="match status" value="1"/>
</dbReference>
<comment type="caution">
    <text evidence="2">The sequence shown here is derived from an EMBL/GenBank/DDBJ whole genome shotgun (WGS) entry which is preliminary data.</text>
</comment>
<keyword evidence="1" id="KW-0812">Transmembrane</keyword>
<dbReference type="AlphaFoldDB" id="A0A8J3YGL4"/>
<reference evidence="2" key="1">
    <citation type="submission" date="2021-01" db="EMBL/GenBank/DDBJ databases">
        <title>Whole genome shotgun sequence of Virgisporangium aliadipatigenens NBRC 105644.</title>
        <authorList>
            <person name="Komaki H."/>
            <person name="Tamura T."/>
        </authorList>
    </citation>
    <scope>NUCLEOTIDE SEQUENCE</scope>
    <source>
        <strain evidence="2">NBRC 105644</strain>
    </source>
</reference>
<feature type="transmembrane region" description="Helical" evidence="1">
    <location>
        <begin position="34"/>
        <end position="54"/>
    </location>
</feature>